<gene>
    <name evidence="2" type="ORF">FZD51_12160</name>
</gene>
<reference evidence="2 3" key="1">
    <citation type="submission" date="2019-08" db="EMBL/GenBank/DDBJ databases">
        <title>Bacillus genomes from the desert of Cuatro Cienegas, Coahuila.</title>
        <authorList>
            <person name="Olmedo-Alvarez G."/>
        </authorList>
    </citation>
    <scope>NUCLEOTIDE SEQUENCE [LARGE SCALE GENOMIC DNA]</scope>
    <source>
        <strain evidence="2 3">CH446_14T</strain>
    </source>
</reference>
<protein>
    <recommendedName>
        <fullName evidence="4">YesK-like protein</fullName>
    </recommendedName>
</protein>
<accession>A0A5D4RAM7</accession>
<feature type="transmembrane region" description="Helical" evidence="1">
    <location>
        <begin position="54"/>
        <end position="76"/>
    </location>
</feature>
<evidence type="ECO:0008006" key="4">
    <source>
        <dbReference type="Google" id="ProtNLM"/>
    </source>
</evidence>
<comment type="caution">
    <text evidence="2">The sequence shown here is derived from an EMBL/GenBank/DDBJ whole genome shotgun (WGS) entry which is preliminary data.</text>
</comment>
<proteinExistence type="predicted"/>
<organism evidence="2 3">
    <name type="scientific">Bacillus infantis</name>
    <dbReference type="NCBI Taxonomy" id="324767"/>
    <lineage>
        <taxon>Bacteria</taxon>
        <taxon>Bacillati</taxon>
        <taxon>Bacillota</taxon>
        <taxon>Bacilli</taxon>
        <taxon>Bacillales</taxon>
        <taxon>Bacillaceae</taxon>
        <taxon>Bacillus</taxon>
    </lineage>
</organism>
<evidence type="ECO:0000313" key="2">
    <source>
        <dbReference type="EMBL" id="TYS47690.1"/>
    </source>
</evidence>
<name>A0A5D4RAM7_9BACI</name>
<keyword evidence="1" id="KW-1133">Transmembrane helix</keyword>
<dbReference type="AlphaFoldDB" id="A0A5D4RAM7"/>
<feature type="transmembrane region" description="Helical" evidence="1">
    <location>
        <begin position="22"/>
        <end position="42"/>
    </location>
</feature>
<dbReference type="Proteomes" id="UP000322139">
    <property type="component" value="Unassembled WGS sequence"/>
</dbReference>
<sequence length="113" mass="12280">MEITIIVQPNVKYVSSGGESMAGFRVFIFILLIISILFAAASKILKGSVQKDKYLRAGFSALIIISIAIIIISLFIGGWSGMGYGFIGVCILIGTILTGIINWLMNSIHNRKK</sequence>
<feature type="transmembrane region" description="Helical" evidence="1">
    <location>
        <begin position="82"/>
        <end position="105"/>
    </location>
</feature>
<evidence type="ECO:0000256" key="1">
    <source>
        <dbReference type="SAM" id="Phobius"/>
    </source>
</evidence>
<keyword evidence="1" id="KW-0472">Membrane</keyword>
<dbReference type="Pfam" id="PF14150">
    <property type="entry name" value="YesK"/>
    <property type="match status" value="1"/>
</dbReference>
<dbReference type="InterPro" id="IPR025434">
    <property type="entry name" value="YesK-like"/>
</dbReference>
<keyword evidence="1" id="KW-0812">Transmembrane</keyword>
<dbReference type="EMBL" id="VTER01000006">
    <property type="protein sequence ID" value="TYS47690.1"/>
    <property type="molecule type" value="Genomic_DNA"/>
</dbReference>
<evidence type="ECO:0000313" key="3">
    <source>
        <dbReference type="Proteomes" id="UP000322139"/>
    </source>
</evidence>